<dbReference type="RefSeq" id="WP_230756178.1">
    <property type="nucleotide sequence ID" value="NZ_JAINWA010000003.1"/>
</dbReference>
<dbReference type="Proteomes" id="UP001198163">
    <property type="component" value="Unassembled WGS sequence"/>
</dbReference>
<protein>
    <submittedName>
        <fullName evidence="2">Tetratricopeptide repeat protein</fullName>
    </submittedName>
</protein>
<evidence type="ECO:0000313" key="3">
    <source>
        <dbReference type="Proteomes" id="UP001198163"/>
    </source>
</evidence>
<dbReference type="InterPro" id="IPR011990">
    <property type="entry name" value="TPR-like_helical_dom_sf"/>
</dbReference>
<keyword evidence="3" id="KW-1185">Reference proteome</keyword>
<accession>A0AAE3JJC3</accession>
<dbReference type="Pfam" id="PF13181">
    <property type="entry name" value="TPR_8"/>
    <property type="match status" value="1"/>
</dbReference>
<dbReference type="PROSITE" id="PS50005">
    <property type="entry name" value="TPR"/>
    <property type="match status" value="1"/>
</dbReference>
<reference evidence="2" key="1">
    <citation type="submission" date="2021-08" db="EMBL/GenBank/DDBJ databases">
        <title>Comparative analyses of Brucepasteria parasyntrophica and Teretinema zuelzerae.</title>
        <authorList>
            <person name="Song Y."/>
            <person name="Brune A."/>
        </authorList>
    </citation>
    <scope>NUCLEOTIDE SEQUENCE</scope>
    <source>
        <strain evidence="2">DSM 1903</strain>
    </source>
</reference>
<organism evidence="2 3">
    <name type="scientific">Teretinema zuelzerae</name>
    <dbReference type="NCBI Taxonomy" id="156"/>
    <lineage>
        <taxon>Bacteria</taxon>
        <taxon>Pseudomonadati</taxon>
        <taxon>Spirochaetota</taxon>
        <taxon>Spirochaetia</taxon>
        <taxon>Spirochaetales</taxon>
        <taxon>Treponemataceae</taxon>
        <taxon>Teretinema</taxon>
    </lineage>
</organism>
<sequence>MAPNKKVHVFVFISILLCIGPAAALEIAFRLTPQASIPFGGDQKELYSLGASGSFNADFIFAGLIGLGPEAGWELTRVDASSSLPQFVRFGPALTVSAYPFSRVFAQAGVSGGIYEWFYDGETYGDFWYRAWGEAGFRFSPSMSVSAAAGWSTYLFNASVNETGGPMYSGLSAGLSLRYLLDTRSSTGGVDALLHQDEPVFPLVYSVYRDSSLGSVRITNQETAEIRNVRVSFRAGDYTASTVFCGSIPVLAKRKSGDIPVTADFSEAIQQFTENGKFPAEMVVSYTVLGEQRESVRPVVVETYNRNMARWTDSRILASFISPNAPEVLDLSKYVVGMARDRLRTGLNRNMQFAMYLFESLRISGLAVNGGDTPYEAFHLDPAALDSIQYPFQTLSYRSGDLDDIGILFAALLESVGIRTAFIPLPEDFVVAFALDIDAAAAEGLFSGYDRLLDIDGSVWISLSCKTLKEGFINSWYTAVSAIGSEAEAGRDVDFVDLRSAWLSYPAARITGSGVKSDKPEEALISSAVETNLRRYIGAEFGPKIREIQEKILAEGSTPALNNQLGLLYVRAGMYAEAKKFYALAADKQSVPAMVNLGNIALLEKDLSSAERWFRRALDIQEDNRGALSGLERVLADQVN</sequence>
<dbReference type="EMBL" id="JAINWA010000003">
    <property type="protein sequence ID" value="MCD1655256.1"/>
    <property type="molecule type" value="Genomic_DNA"/>
</dbReference>
<dbReference type="AlphaFoldDB" id="A0AAE3JJC3"/>
<dbReference type="SMART" id="SM00028">
    <property type="entry name" value="TPR"/>
    <property type="match status" value="2"/>
</dbReference>
<evidence type="ECO:0000313" key="2">
    <source>
        <dbReference type="EMBL" id="MCD1655256.1"/>
    </source>
</evidence>
<dbReference type="InterPro" id="IPR019734">
    <property type="entry name" value="TPR_rpt"/>
</dbReference>
<keyword evidence="1" id="KW-0802">TPR repeat</keyword>
<dbReference type="SUPFAM" id="SSF81901">
    <property type="entry name" value="HCP-like"/>
    <property type="match status" value="1"/>
</dbReference>
<feature type="repeat" description="TPR" evidence="1">
    <location>
        <begin position="591"/>
        <end position="624"/>
    </location>
</feature>
<comment type="caution">
    <text evidence="2">The sequence shown here is derived from an EMBL/GenBank/DDBJ whole genome shotgun (WGS) entry which is preliminary data.</text>
</comment>
<name>A0AAE3JJC3_9SPIR</name>
<proteinExistence type="predicted"/>
<evidence type="ECO:0000256" key="1">
    <source>
        <dbReference type="PROSITE-ProRule" id="PRU00339"/>
    </source>
</evidence>
<dbReference type="Gene3D" id="1.25.40.10">
    <property type="entry name" value="Tetratricopeptide repeat domain"/>
    <property type="match status" value="1"/>
</dbReference>
<gene>
    <name evidence="2" type="ORF">K7J14_11190</name>
</gene>